<dbReference type="AlphaFoldDB" id="A0AA36ID44"/>
<dbReference type="InterPro" id="IPR051821">
    <property type="entry name" value="Asp/Asn_beta-hydroxylase"/>
</dbReference>
<evidence type="ECO:0000256" key="1">
    <source>
        <dbReference type="ARBA" id="ARBA00007730"/>
    </source>
</evidence>
<evidence type="ECO:0000256" key="3">
    <source>
        <dbReference type="ARBA" id="ARBA00023002"/>
    </source>
</evidence>
<feature type="non-terminal residue" evidence="5">
    <location>
        <position position="731"/>
    </location>
</feature>
<feature type="domain" description="Aspartyl/asparaginy/proline hydroxylase" evidence="4">
    <location>
        <begin position="192"/>
        <end position="349"/>
    </location>
</feature>
<dbReference type="GO" id="GO:0051213">
    <property type="term" value="F:dioxygenase activity"/>
    <property type="evidence" value="ECO:0007669"/>
    <property type="project" value="UniProtKB-KW"/>
</dbReference>
<dbReference type="Pfam" id="PF05118">
    <property type="entry name" value="Asp_Arg_Hydrox"/>
    <property type="match status" value="1"/>
</dbReference>
<protein>
    <recommendedName>
        <fullName evidence="4">Aspartyl/asparaginy/proline hydroxylase domain-containing protein</fullName>
    </recommendedName>
</protein>
<keyword evidence="2" id="KW-0223">Dioxygenase</keyword>
<proteinExistence type="inferred from homology"/>
<sequence length="731" mass="80690">MEHVLLPACAGRASPVSHTKASIHGQLAEWAAAWQDVSRREAVLDSIRHDVQNMSFGLASTYASWAADLSNSAGNYAVAATILESVAMLPECLVDLKIMDELQIRCPQKMFKIAIQKLFSMGDSQSATEVWKRARSLFRGSTRFFAELLPEDEAAIPWPSALETPTIWIRGLRQQPFWDCHQAWPFVRNLEAHAEKILAEASQAAPQLQKAYPYLFAKGSWQNLFLFRGRSWNAEVCAAMPQTCQLLLPEIPTKPGLPLVVPNNEEIVLFRSVNGAYVGPHSGAANNQINIHLTLKGGSGVTLNIAGESRELQAGKAICFQDSYLHSLEHKGDSLDSERVSLVVRVLHPDSHVTSFLGRRTEAEGSVAEFSEAAALRAELARLRDHYRRLAGTSREEPCKGPQPTQAEVAAAQEMFDFLSSEFNPTEDDDSQDPLDAIVVLSNWYDRVSKVKKVLELAARHRSTPIILVGGRGRLSSIRAAELDGEAHATLAQLLVLLEIPGELGAAINSNRVVAISCNECPTEQLRLKCGCVGNTGFNADRFLEWAAMHLPPLHRPRMVAVVEESYLVRRVAATVLGRLSGFGDTHVHNHSTMQIRVLNSRDPNEGLQQMMEVHGSMPSAMLHLMASEVVRLDEYSRGEGSPHLFPREFVLGDIKATRELASAVFQGLLGAARDLSVRHAEPMERAAGDRRLFWRCVAPRDLDGPAAWAVPEAPGEAWGFWREKCEKVAE</sequence>
<keyword evidence="6" id="KW-1185">Reference proteome</keyword>
<comment type="caution">
    <text evidence="5">The sequence shown here is derived from an EMBL/GenBank/DDBJ whole genome shotgun (WGS) entry which is preliminary data.</text>
</comment>
<keyword evidence="3" id="KW-0560">Oxidoreductase</keyword>
<dbReference type="Gene3D" id="2.60.120.330">
    <property type="entry name" value="B-lactam Antibiotic, Isopenicillin N Synthase, Chain"/>
    <property type="match status" value="1"/>
</dbReference>
<dbReference type="GO" id="GO:0016020">
    <property type="term" value="C:membrane"/>
    <property type="evidence" value="ECO:0007669"/>
    <property type="project" value="TreeGrafter"/>
</dbReference>
<evidence type="ECO:0000313" key="5">
    <source>
        <dbReference type="EMBL" id="CAJ1385415.1"/>
    </source>
</evidence>
<accession>A0AA36ID44</accession>
<gene>
    <name evidence="5" type="ORF">EVOR1521_LOCUS12025</name>
</gene>
<dbReference type="Proteomes" id="UP001178507">
    <property type="component" value="Unassembled WGS sequence"/>
</dbReference>
<dbReference type="PANTHER" id="PTHR46332:SF5">
    <property type="entry name" value="ASPARTATE BETA-HYDROXYLASE DOMAIN CONTAINING 2"/>
    <property type="match status" value="1"/>
</dbReference>
<name>A0AA36ID44_9DINO</name>
<dbReference type="InterPro" id="IPR027443">
    <property type="entry name" value="IPNS-like_sf"/>
</dbReference>
<dbReference type="EMBL" id="CAUJNA010001233">
    <property type="protein sequence ID" value="CAJ1385415.1"/>
    <property type="molecule type" value="Genomic_DNA"/>
</dbReference>
<evidence type="ECO:0000313" key="6">
    <source>
        <dbReference type="Proteomes" id="UP001178507"/>
    </source>
</evidence>
<dbReference type="PANTHER" id="PTHR46332">
    <property type="entry name" value="ASPARTATE BETA-HYDROXYLASE DOMAIN-CONTAINING PROTEIN 2"/>
    <property type="match status" value="1"/>
</dbReference>
<reference evidence="5" key="1">
    <citation type="submission" date="2023-08" db="EMBL/GenBank/DDBJ databases">
        <authorList>
            <person name="Chen Y."/>
            <person name="Shah S."/>
            <person name="Dougan E. K."/>
            <person name="Thang M."/>
            <person name="Chan C."/>
        </authorList>
    </citation>
    <scope>NUCLEOTIDE SEQUENCE</scope>
</reference>
<evidence type="ECO:0000259" key="4">
    <source>
        <dbReference type="Pfam" id="PF05118"/>
    </source>
</evidence>
<dbReference type="InterPro" id="IPR007803">
    <property type="entry name" value="Asp/Arg/Pro-Hydrxlase"/>
</dbReference>
<comment type="similarity">
    <text evidence="1">Belongs to the aspartyl/asparaginyl beta-hydroxylase family.</text>
</comment>
<evidence type="ECO:0000256" key="2">
    <source>
        <dbReference type="ARBA" id="ARBA00022964"/>
    </source>
</evidence>
<organism evidence="5 6">
    <name type="scientific">Effrenium voratum</name>
    <dbReference type="NCBI Taxonomy" id="2562239"/>
    <lineage>
        <taxon>Eukaryota</taxon>
        <taxon>Sar</taxon>
        <taxon>Alveolata</taxon>
        <taxon>Dinophyceae</taxon>
        <taxon>Suessiales</taxon>
        <taxon>Symbiodiniaceae</taxon>
        <taxon>Effrenium</taxon>
    </lineage>
</organism>